<feature type="domain" description="Phytase-like" evidence="2">
    <location>
        <begin position="57"/>
        <end position="389"/>
    </location>
</feature>
<protein>
    <recommendedName>
        <fullName evidence="2">Phytase-like domain-containing protein</fullName>
    </recommendedName>
</protein>
<evidence type="ECO:0000313" key="3">
    <source>
        <dbReference type="EMBL" id="ACS85881.1"/>
    </source>
</evidence>
<dbReference type="KEGG" id="dda:Dd703_2094"/>
<dbReference type="eggNOG" id="COG4222">
    <property type="taxonomic scope" value="Bacteria"/>
</dbReference>
<dbReference type="EMBL" id="CP001654">
    <property type="protein sequence ID" value="ACS85881.1"/>
    <property type="molecule type" value="Genomic_DNA"/>
</dbReference>
<keyword evidence="1" id="KW-0732">Signal</keyword>
<name>C6C6Y7_MUSP7</name>
<organism evidence="3 4">
    <name type="scientific">Musicola paradisiaca (strain Ech703)</name>
    <name type="common">Dickeya paradisiaca</name>
    <name type="synonym">Dickeya dadantii</name>
    <dbReference type="NCBI Taxonomy" id="579405"/>
    <lineage>
        <taxon>Bacteria</taxon>
        <taxon>Pseudomonadati</taxon>
        <taxon>Pseudomonadota</taxon>
        <taxon>Gammaproteobacteria</taxon>
        <taxon>Enterobacterales</taxon>
        <taxon>Pectobacteriaceae</taxon>
        <taxon>Musicola</taxon>
    </lineage>
</organism>
<dbReference type="PANTHER" id="PTHR37957">
    <property type="entry name" value="BLR7070 PROTEIN"/>
    <property type="match status" value="1"/>
</dbReference>
<dbReference type="Pfam" id="PF13449">
    <property type="entry name" value="Phytase-like"/>
    <property type="match status" value="1"/>
</dbReference>
<evidence type="ECO:0000256" key="1">
    <source>
        <dbReference type="SAM" id="SignalP"/>
    </source>
</evidence>
<accession>C6C6Y7</accession>
<dbReference type="RefSeq" id="WP_015853790.1">
    <property type="nucleotide sequence ID" value="NC_012880.1"/>
</dbReference>
<gene>
    <name evidence="3" type="ordered locus">Dd703_2094</name>
</gene>
<keyword evidence="4" id="KW-1185">Reference proteome</keyword>
<evidence type="ECO:0000313" key="4">
    <source>
        <dbReference type="Proteomes" id="UP000002734"/>
    </source>
</evidence>
<feature type="chain" id="PRO_5002963010" description="Phytase-like domain-containing protein" evidence="1">
    <location>
        <begin position="20"/>
        <end position="451"/>
    </location>
</feature>
<proteinExistence type="predicted"/>
<dbReference type="PANTHER" id="PTHR37957:SF1">
    <property type="entry name" value="PHYTASE-LIKE DOMAIN-CONTAINING PROTEIN"/>
    <property type="match status" value="1"/>
</dbReference>
<reference evidence="3" key="1">
    <citation type="submission" date="2009-06" db="EMBL/GenBank/DDBJ databases">
        <title>Complete sequence of Dickeya dadantii Ech703.</title>
        <authorList>
            <consortium name="US DOE Joint Genome Institute"/>
            <person name="Lucas S."/>
            <person name="Copeland A."/>
            <person name="Lapidus A."/>
            <person name="Glavina del Rio T."/>
            <person name="Dalin E."/>
            <person name="Tice H."/>
            <person name="Bruce D."/>
            <person name="Goodwin L."/>
            <person name="Pitluck S."/>
            <person name="Chertkov O."/>
            <person name="Brettin T."/>
            <person name="Detter J.C."/>
            <person name="Han C."/>
            <person name="Larimer F."/>
            <person name="Land M."/>
            <person name="Hauser L."/>
            <person name="Kyrpides N."/>
            <person name="Mikhailova N."/>
            <person name="Balakrishnan V."/>
            <person name="Glasner J."/>
            <person name="Perna N.T."/>
        </authorList>
    </citation>
    <scope>NUCLEOTIDE SEQUENCE [LARGE SCALE GENOMIC DNA]</scope>
    <source>
        <strain evidence="3">Ech703</strain>
    </source>
</reference>
<dbReference type="InterPro" id="IPR027372">
    <property type="entry name" value="Phytase-like_dom"/>
</dbReference>
<dbReference type="Proteomes" id="UP000002734">
    <property type="component" value="Chromosome"/>
</dbReference>
<sequence length="451" mass="48365">MRLHSLLFSAVFATAAAPAADIHAEHYQIAFPNQDRVAYQGAWKTRFPTGFPMGIGSGLTFTGRNGNQLTFVTVTDRGPNADAPAYQGQEGKIFAAPDFTPSIMTLTLDGNQATASALHPLHDEKGPVSGLPLPATLVGSTREVALSDQLKKLPDDARGVDTEAITPDGSGGFWLSDEYGPFLLHIAADGNILQKFGPTPADGETGIATGLPNIIKWRQPNRGFEGVTRLPDGRILAAVQSTLDIDGKTRDKALFTRLVSFDPATGKTAMYGYPLDPSHWKKMGDAKIGDIVALKNHQILVIEQGADKDKVMHNLIYRVDFGDASDLTTFDQQQPAEWNDAATLASRGIRLADKQQIVDLRALGWEPEKAEGLALIDASTLAVTNDNDFGLQSVLTHPANGVKKIGSYQANAEGTLSLEGKATQAGVELEPLSSDEAASQLWIIHLPQPLK</sequence>
<dbReference type="HOGENOM" id="CLU_024928_0_0_6"/>
<evidence type="ECO:0000259" key="2">
    <source>
        <dbReference type="Pfam" id="PF13449"/>
    </source>
</evidence>
<feature type="signal peptide" evidence="1">
    <location>
        <begin position="1"/>
        <end position="19"/>
    </location>
</feature>
<dbReference type="AlphaFoldDB" id="C6C6Y7"/>